<sequence>MGRSTMPPALLELSNPSTPEAQLTALRNLKNDIVGHEQRKEHAVEHGVVKALALLLRTNTAKRRRGAHVSGLPVEDELRFQATLVVGSLAIGGPAFIPPLLAGQVVPPLLEALAPAETPPQLLAATLRALDQLVDAAARGTGDEDAITPHLYTRPVAARLAEILAQPAPASRLVHQQRSLAARLIAKTCREQAHRKLLLDQGVLDLLAAHMAAIAAADDPSKGKKHAEPSIHLADLLDAISAIVKDSHYNTARFVYSPHIQSLFAWPKGTSGTGGSWDRLIPRLQTLQSKSDPYTKSWPALGSFAENPMPPIQASSSRSAVSDESETPLFTWLMFAARRGEGRERLAACWLLALLKKFGERWSLGDPTKPTRERHFSYLVVPLVVKMIEEANAEKLNALDPADREEMNLLVERSPLVLAELVANNKTLQSAAVDAKILAVLVQVLKKSFEPITTSTKPLWQPKSSAPAVRDPLVDVASSTMGRPGLGADLVHAYKCRESALLALAAIADSQDPVRKTVIEMGGAPLIIDSLVPSYAAAIGVNSQSVIKSPAMPKLGNPESVLIAACKVTRSLSRSVSVLRTSLIDHGIAQPVFDLLTHPNLKVQIAATEVITNLVLEVSPMRTEIIEAGALATLCEHCRSANFDLRYGSLWALKHLCLGLPPHMRRKCLDTLGVGWLKQVLNGEPLSKAAPLGMGTPNAAGEQVDMLNAVDEPHMDLDEEPSSSEDESSMIDGIPSLRPLPRSGSRYTSATNIRDRLQQIKSDEQDVSLSSERDDIRIQEQALDFVRNFITEDKASGEMIDHLLNEFNRSEFFELLDSKLRPKGAAPPSSDPASQSTAGAGTTASSYWSPNSSRLSSFTQSAGATPQPNWAAYPATDLIIASLYILVHLANGRPSHRSLLISQTSLMQHILPLLTHPRRDVRLPCAWFVNNLVWEEDSSDAVPTRKRAQQLRALGFEEGVRALSRDIDLDVRERARTAVEQLGKLLSGDSRYTSPGGNTVVREGIGSGLGGFRGLGGSHQGR</sequence>
<feature type="region of interest" description="Disordered" evidence="6">
    <location>
        <begin position="754"/>
        <end position="773"/>
    </location>
</feature>
<dbReference type="PANTHER" id="PTHR15651">
    <property type="entry name" value="ARMADILLO REPEAT-CONTAINING PROTEIN 8"/>
    <property type="match status" value="1"/>
</dbReference>
<keyword evidence="4" id="KW-0677">Repeat</keyword>
<protein>
    <submittedName>
        <fullName evidence="7">ARM repeat-containing protein</fullName>
    </submittedName>
</protein>
<feature type="compositionally biased region" description="Low complexity" evidence="6">
    <location>
        <begin position="823"/>
        <end position="846"/>
    </location>
</feature>
<evidence type="ECO:0000256" key="2">
    <source>
        <dbReference type="ARBA" id="ARBA00004496"/>
    </source>
</evidence>
<gene>
    <name evidence="7" type="ORF">BU23DRAFT_556999</name>
</gene>
<evidence type="ECO:0000256" key="5">
    <source>
        <dbReference type="ARBA" id="ARBA00023242"/>
    </source>
</evidence>
<dbReference type="GO" id="GO:0043161">
    <property type="term" value="P:proteasome-mediated ubiquitin-dependent protein catabolic process"/>
    <property type="evidence" value="ECO:0007669"/>
    <property type="project" value="TreeGrafter"/>
</dbReference>
<evidence type="ECO:0000256" key="4">
    <source>
        <dbReference type="ARBA" id="ARBA00022737"/>
    </source>
</evidence>
<dbReference type="OrthoDB" id="5559898at2759"/>
<evidence type="ECO:0000313" key="8">
    <source>
        <dbReference type="Proteomes" id="UP000800036"/>
    </source>
</evidence>
<dbReference type="AlphaFoldDB" id="A0A6A5V1I7"/>
<keyword evidence="5" id="KW-0539">Nucleus</keyword>
<dbReference type="EMBL" id="ML976703">
    <property type="protein sequence ID" value="KAF1970099.1"/>
    <property type="molecule type" value="Genomic_DNA"/>
</dbReference>
<dbReference type="GO" id="GO:0034657">
    <property type="term" value="C:GID complex"/>
    <property type="evidence" value="ECO:0007669"/>
    <property type="project" value="TreeGrafter"/>
</dbReference>
<organism evidence="7 8">
    <name type="scientific">Bimuria novae-zelandiae CBS 107.79</name>
    <dbReference type="NCBI Taxonomy" id="1447943"/>
    <lineage>
        <taxon>Eukaryota</taxon>
        <taxon>Fungi</taxon>
        <taxon>Dikarya</taxon>
        <taxon>Ascomycota</taxon>
        <taxon>Pezizomycotina</taxon>
        <taxon>Dothideomycetes</taxon>
        <taxon>Pleosporomycetidae</taxon>
        <taxon>Pleosporales</taxon>
        <taxon>Massarineae</taxon>
        <taxon>Didymosphaeriaceae</taxon>
        <taxon>Bimuria</taxon>
    </lineage>
</organism>
<dbReference type="GO" id="GO:0005634">
    <property type="term" value="C:nucleus"/>
    <property type="evidence" value="ECO:0007669"/>
    <property type="project" value="UniProtKB-SubCell"/>
</dbReference>
<dbReference type="PANTHER" id="PTHR15651:SF7">
    <property type="entry name" value="ARMADILLO REPEAT-CONTAINING PROTEIN 8"/>
    <property type="match status" value="1"/>
</dbReference>
<dbReference type="GO" id="GO:0005737">
    <property type="term" value="C:cytoplasm"/>
    <property type="evidence" value="ECO:0007669"/>
    <property type="project" value="UniProtKB-SubCell"/>
</dbReference>
<dbReference type="Proteomes" id="UP000800036">
    <property type="component" value="Unassembled WGS sequence"/>
</dbReference>
<dbReference type="Pfam" id="PF00514">
    <property type="entry name" value="Arm"/>
    <property type="match status" value="1"/>
</dbReference>
<dbReference type="InterPro" id="IPR000225">
    <property type="entry name" value="Armadillo"/>
</dbReference>
<keyword evidence="8" id="KW-1185">Reference proteome</keyword>
<feature type="compositionally biased region" description="Acidic residues" evidence="6">
    <location>
        <begin position="717"/>
        <end position="729"/>
    </location>
</feature>
<evidence type="ECO:0000256" key="6">
    <source>
        <dbReference type="SAM" id="MobiDB-lite"/>
    </source>
</evidence>
<reference evidence="7" key="1">
    <citation type="journal article" date="2020" name="Stud. Mycol.">
        <title>101 Dothideomycetes genomes: a test case for predicting lifestyles and emergence of pathogens.</title>
        <authorList>
            <person name="Haridas S."/>
            <person name="Albert R."/>
            <person name="Binder M."/>
            <person name="Bloem J."/>
            <person name="Labutti K."/>
            <person name="Salamov A."/>
            <person name="Andreopoulos B."/>
            <person name="Baker S."/>
            <person name="Barry K."/>
            <person name="Bills G."/>
            <person name="Bluhm B."/>
            <person name="Cannon C."/>
            <person name="Castanera R."/>
            <person name="Culley D."/>
            <person name="Daum C."/>
            <person name="Ezra D."/>
            <person name="Gonzalez J."/>
            <person name="Henrissat B."/>
            <person name="Kuo A."/>
            <person name="Liang C."/>
            <person name="Lipzen A."/>
            <person name="Lutzoni F."/>
            <person name="Magnuson J."/>
            <person name="Mondo S."/>
            <person name="Nolan M."/>
            <person name="Ohm R."/>
            <person name="Pangilinan J."/>
            <person name="Park H.-J."/>
            <person name="Ramirez L."/>
            <person name="Alfaro M."/>
            <person name="Sun H."/>
            <person name="Tritt A."/>
            <person name="Yoshinaga Y."/>
            <person name="Zwiers L.-H."/>
            <person name="Turgeon B."/>
            <person name="Goodwin S."/>
            <person name="Spatafora J."/>
            <person name="Crous P."/>
            <person name="Grigoriev I."/>
        </authorList>
    </citation>
    <scope>NUCLEOTIDE SEQUENCE</scope>
    <source>
        <strain evidence="7">CBS 107.79</strain>
    </source>
</reference>
<dbReference type="InterPro" id="IPR016024">
    <property type="entry name" value="ARM-type_fold"/>
</dbReference>
<evidence type="ECO:0000256" key="1">
    <source>
        <dbReference type="ARBA" id="ARBA00004123"/>
    </source>
</evidence>
<evidence type="ECO:0000256" key="3">
    <source>
        <dbReference type="ARBA" id="ARBA00022490"/>
    </source>
</evidence>
<feature type="compositionally biased region" description="Basic and acidic residues" evidence="6">
    <location>
        <begin position="754"/>
        <end position="764"/>
    </location>
</feature>
<dbReference type="SMART" id="SM00185">
    <property type="entry name" value="ARM"/>
    <property type="match status" value="5"/>
</dbReference>
<keyword evidence="3" id="KW-0963">Cytoplasm</keyword>
<accession>A0A6A5V1I7</accession>
<dbReference type="InterPro" id="IPR038739">
    <property type="entry name" value="ARMC8/Vid28"/>
</dbReference>
<evidence type="ECO:0000313" key="7">
    <source>
        <dbReference type="EMBL" id="KAF1970099.1"/>
    </source>
</evidence>
<dbReference type="SUPFAM" id="SSF48371">
    <property type="entry name" value="ARM repeat"/>
    <property type="match status" value="2"/>
</dbReference>
<feature type="region of interest" description="Disordered" evidence="6">
    <location>
        <begin position="714"/>
        <end position="747"/>
    </location>
</feature>
<comment type="subcellular location">
    <subcellularLocation>
        <location evidence="2">Cytoplasm</location>
    </subcellularLocation>
    <subcellularLocation>
        <location evidence="1">Nucleus</location>
    </subcellularLocation>
</comment>
<proteinExistence type="predicted"/>
<dbReference type="Gene3D" id="1.25.10.10">
    <property type="entry name" value="Leucine-rich Repeat Variant"/>
    <property type="match status" value="3"/>
</dbReference>
<feature type="region of interest" description="Disordered" evidence="6">
    <location>
        <begin position="823"/>
        <end position="850"/>
    </location>
</feature>
<name>A0A6A5V1I7_9PLEO</name>
<dbReference type="InterPro" id="IPR011989">
    <property type="entry name" value="ARM-like"/>
</dbReference>